<dbReference type="AlphaFoldDB" id="A0A3A2ZTU0"/>
<name>A0A3A2ZTU0_9EURO</name>
<comment type="caution">
    <text evidence="2">The sequence shown here is derived from an EMBL/GenBank/DDBJ whole genome shotgun (WGS) entry which is preliminary data.</text>
</comment>
<keyword evidence="3" id="KW-1185">Reference proteome</keyword>
<evidence type="ECO:0000313" key="3">
    <source>
        <dbReference type="Proteomes" id="UP000266188"/>
    </source>
</evidence>
<feature type="transmembrane region" description="Helical" evidence="1">
    <location>
        <begin position="94"/>
        <end position="117"/>
    </location>
</feature>
<gene>
    <name evidence="2" type="ORF">PHISCL_01091</name>
</gene>
<dbReference type="EMBL" id="MVGC01000019">
    <property type="protein sequence ID" value="RJE26579.1"/>
    <property type="molecule type" value="Genomic_DNA"/>
</dbReference>
<sequence length="158" mass="17532">MGWFDGRSSSSSNYYVRRRSPSRRSTYSTYHSRHSAPSIFNLGGSRYSRSSPSIFSSSSRRARPRAGFIHRIIHYIKRLFRDIYNYARRHPIKVFVLVIMPLLTSGILPKLLAMIGLRLPKGISSSLENAVNSGGAGHGDGAVGGGIKELMNIAKSFV</sequence>
<dbReference type="OrthoDB" id="5398396at2759"/>
<keyword evidence="1" id="KW-0472">Membrane</keyword>
<organism evidence="2 3">
    <name type="scientific">Aspergillus sclerotialis</name>
    <dbReference type="NCBI Taxonomy" id="2070753"/>
    <lineage>
        <taxon>Eukaryota</taxon>
        <taxon>Fungi</taxon>
        <taxon>Dikarya</taxon>
        <taxon>Ascomycota</taxon>
        <taxon>Pezizomycotina</taxon>
        <taxon>Eurotiomycetes</taxon>
        <taxon>Eurotiomycetidae</taxon>
        <taxon>Eurotiales</taxon>
        <taxon>Aspergillaceae</taxon>
        <taxon>Aspergillus</taxon>
        <taxon>Aspergillus subgen. Polypaecilum</taxon>
    </lineage>
</organism>
<keyword evidence="1" id="KW-0812">Transmembrane</keyword>
<keyword evidence="1" id="KW-1133">Transmembrane helix</keyword>
<reference evidence="3" key="1">
    <citation type="submission" date="2017-02" db="EMBL/GenBank/DDBJ databases">
        <authorList>
            <person name="Tafer H."/>
            <person name="Lopandic K."/>
        </authorList>
    </citation>
    <scope>NUCLEOTIDE SEQUENCE [LARGE SCALE GENOMIC DNA]</scope>
    <source>
        <strain evidence="3">CBS 366.77</strain>
    </source>
</reference>
<proteinExistence type="predicted"/>
<evidence type="ECO:0000313" key="2">
    <source>
        <dbReference type="EMBL" id="RJE26579.1"/>
    </source>
</evidence>
<dbReference type="Proteomes" id="UP000266188">
    <property type="component" value="Unassembled WGS sequence"/>
</dbReference>
<protein>
    <submittedName>
        <fullName evidence="2">Uncharacterized protein</fullName>
    </submittedName>
</protein>
<evidence type="ECO:0000256" key="1">
    <source>
        <dbReference type="SAM" id="Phobius"/>
    </source>
</evidence>
<dbReference type="STRING" id="2070753.A0A3A2ZTU0"/>
<accession>A0A3A2ZTU0</accession>